<dbReference type="Proteomes" id="UP000318943">
    <property type="component" value="Unassembled WGS sequence"/>
</dbReference>
<dbReference type="AlphaFoldDB" id="A0AAE9L428"/>
<dbReference type="RefSeq" id="WP_144196516.1">
    <property type="nucleotide sequence ID" value="NZ_CP097331.1"/>
</dbReference>
<evidence type="ECO:0000313" key="4">
    <source>
        <dbReference type="Proteomes" id="UP000318943"/>
    </source>
</evidence>
<proteinExistence type="predicted"/>
<protein>
    <submittedName>
        <fullName evidence="3">Diguanylate cyclase</fullName>
    </submittedName>
</protein>
<evidence type="ECO:0000313" key="5">
    <source>
        <dbReference type="Proteomes" id="UP001056132"/>
    </source>
</evidence>
<evidence type="ECO:0000256" key="1">
    <source>
        <dbReference type="SAM" id="Phobius"/>
    </source>
</evidence>
<reference evidence="2 4" key="1">
    <citation type="submission" date="2019-05" db="EMBL/GenBank/DDBJ databases">
        <title>Whole genome sequence analysis of Cupriavidus campinensis S14E4C strain.</title>
        <authorList>
            <person name="Abbaszade G."/>
            <person name="Szabo A."/>
            <person name="Toumi M."/>
            <person name="Toth E."/>
        </authorList>
    </citation>
    <scope>NUCLEOTIDE SEQUENCE [LARGE SCALE GENOMIC DNA]</scope>
    <source>
        <strain evidence="2 4">S14E4C</strain>
    </source>
</reference>
<keyword evidence="4" id="KW-1185">Reference proteome</keyword>
<dbReference type="KEGG" id="ccam:M5D45_25925"/>
<reference evidence="3" key="2">
    <citation type="journal article" date="2022" name="Microbiol. Resour. Announc.">
        <title>Genome Sequence of Cupriavidus campinensis Strain G5, a Member of a Bacterial Consortium Capable of Polyethylene Degradation.</title>
        <authorList>
            <person name="Schneider B."/>
            <person name="Pfeiffer F."/>
            <person name="Dyall-Smith M."/>
            <person name="Kunte H.J."/>
        </authorList>
    </citation>
    <scope>NUCLEOTIDE SEQUENCE</scope>
    <source>
        <strain evidence="3">G5</strain>
    </source>
</reference>
<accession>A0AAE9L428</accession>
<dbReference type="EMBL" id="VCIZ01000002">
    <property type="protein sequence ID" value="TSP13815.1"/>
    <property type="molecule type" value="Genomic_DNA"/>
</dbReference>
<gene>
    <name evidence="2" type="ORF">FGG12_04855</name>
    <name evidence="3" type="ORF">M5D45_25925</name>
</gene>
<keyword evidence="1" id="KW-0812">Transmembrane</keyword>
<keyword evidence="1" id="KW-1133">Transmembrane helix</keyword>
<evidence type="ECO:0000313" key="3">
    <source>
        <dbReference type="EMBL" id="URF06538.1"/>
    </source>
</evidence>
<feature type="transmembrane region" description="Helical" evidence="1">
    <location>
        <begin position="67"/>
        <end position="85"/>
    </location>
</feature>
<feature type="transmembrane region" description="Helical" evidence="1">
    <location>
        <begin position="152"/>
        <end position="169"/>
    </location>
</feature>
<reference evidence="3" key="3">
    <citation type="submission" date="2022-05" db="EMBL/GenBank/DDBJ databases">
        <authorList>
            <person name="Kunte H.-J."/>
        </authorList>
    </citation>
    <scope>NUCLEOTIDE SEQUENCE</scope>
    <source>
        <strain evidence="3">G5</strain>
    </source>
</reference>
<sequence length="190" mass="21289">MQEPVRLILMYGLIPLWILAGLGDWWFHRRQRIEINAGVRESVMHSLMMVQVGVPVLLVLFFEVNALLFAIMIAGVVVHAVTAWFDVRYAVSRRTVPPNEQHVHSLLEMLPVTAVAMLAAAHWDQFLALFGAAAEPPSLTLTPKRDPLPPPYLMGLFAALGLFVVLPYAEELLRCLRAQAARARPVAQHR</sequence>
<keyword evidence="1" id="KW-0472">Membrane</keyword>
<dbReference type="Proteomes" id="UP001056132">
    <property type="component" value="Chromosome 2"/>
</dbReference>
<dbReference type="EMBL" id="CP097331">
    <property type="protein sequence ID" value="URF06538.1"/>
    <property type="molecule type" value="Genomic_DNA"/>
</dbReference>
<name>A0AAE9L428_9BURK</name>
<evidence type="ECO:0000313" key="2">
    <source>
        <dbReference type="EMBL" id="TSP13815.1"/>
    </source>
</evidence>
<organism evidence="3 5">
    <name type="scientific">Cupriavidus campinensis</name>
    <dbReference type="NCBI Taxonomy" id="151783"/>
    <lineage>
        <taxon>Bacteria</taxon>
        <taxon>Pseudomonadati</taxon>
        <taxon>Pseudomonadota</taxon>
        <taxon>Betaproteobacteria</taxon>
        <taxon>Burkholderiales</taxon>
        <taxon>Burkholderiaceae</taxon>
        <taxon>Cupriavidus</taxon>
    </lineage>
</organism>
<feature type="transmembrane region" description="Helical" evidence="1">
    <location>
        <begin position="6"/>
        <end position="27"/>
    </location>
</feature>